<dbReference type="Gene3D" id="3.40.50.12780">
    <property type="entry name" value="N-terminal domain of ligase-like"/>
    <property type="match status" value="1"/>
</dbReference>
<organism evidence="5">
    <name type="scientific">uncultured Desulfovibrio sp</name>
    <dbReference type="NCBI Taxonomy" id="167968"/>
    <lineage>
        <taxon>Bacteria</taxon>
        <taxon>Pseudomonadati</taxon>
        <taxon>Thermodesulfobacteriota</taxon>
        <taxon>Desulfovibrionia</taxon>
        <taxon>Desulfovibrionales</taxon>
        <taxon>Desulfovibrionaceae</taxon>
        <taxon>Desulfovibrio</taxon>
        <taxon>environmental samples</taxon>
    </lineage>
</organism>
<evidence type="ECO:0000259" key="3">
    <source>
        <dbReference type="Pfam" id="PF00501"/>
    </source>
</evidence>
<dbReference type="RefSeq" id="WP_179981491.1">
    <property type="nucleotide sequence ID" value="NZ_LT608333.1"/>
</dbReference>
<evidence type="ECO:0000256" key="1">
    <source>
        <dbReference type="SAM" id="MobiDB-lite"/>
    </source>
</evidence>
<feature type="domain" description="AMP-dependent synthetase/ligase" evidence="3">
    <location>
        <begin position="32"/>
        <end position="421"/>
    </location>
</feature>
<dbReference type="InterPro" id="IPR042099">
    <property type="entry name" value="ANL_N_sf"/>
</dbReference>
<evidence type="ECO:0000313" key="5">
    <source>
        <dbReference type="EMBL" id="SCM69949.1"/>
    </source>
</evidence>
<dbReference type="InterPro" id="IPR025110">
    <property type="entry name" value="AMP-bd_C"/>
</dbReference>
<dbReference type="CDD" id="cd05936">
    <property type="entry name" value="FC-FACS_FadD_like"/>
    <property type="match status" value="1"/>
</dbReference>
<protein>
    <submittedName>
        <fullName evidence="5">Long-chain-fatty-acid--CoA ligase</fullName>
        <ecNumber evidence="5">6.2.1.3</ecNumber>
    </submittedName>
</protein>
<feature type="transmembrane region" description="Helical" evidence="2">
    <location>
        <begin position="256"/>
        <end position="277"/>
    </location>
</feature>
<dbReference type="SUPFAM" id="SSF56801">
    <property type="entry name" value="Acetyl-CoA synthetase-like"/>
    <property type="match status" value="1"/>
</dbReference>
<dbReference type="InterPro" id="IPR045851">
    <property type="entry name" value="AMP-bd_C_sf"/>
</dbReference>
<dbReference type="PANTHER" id="PTHR43767:SF1">
    <property type="entry name" value="NONRIBOSOMAL PEPTIDE SYNTHASE PES1 (EUROFUNG)-RELATED"/>
    <property type="match status" value="1"/>
</dbReference>
<accession>A0A212KXT6</accession>
<keyword evidence="2" id="KW-0472">Membrane</keyword>
<proteinExistence type="predicted"/>
<feature type="region of interest" description="Disordered" evidence="1">
    <location>
        <begin position="558"/>
        <end position="587"/>
    </location>
</feature>
<dbReference type="Gene3D" id="3.30.300.30">
    <property type="match status" value="1"/>
</dbReference>
<keyword evidence="5" id="KW-0436">Ligase</keyword>
<dbReference type="InterPro" id="IPR020845">
    <property type="entry name" value="AMP-binding_CS"/>
</dbReference>
<dbReference type="AlphaFoldDB" id="A0A212KXT6"/>
<reference evidence="5" key="1">
    <citation type="submission" date="2016-08" db="EMBL/GenBank/DDBJ databases">
        <authorList>
            <person name="Seilhamer J.J."/>
        </authorList>
    </citation>
    <scope>NUCLEOTIDE SEQUENCE</scope>
    <source>
        <strain evidence="5">86-1</strain>
    </source>
</reference>
<evidence type="ECO:0000256" key="2">
    <source>
        <dbReference type="SAM" id="Phobius"/>
    </source>
</evidence>
<dbReference type="EMBL" id="FMJC01000001">
    <property type="protein sequence ID" value="SCM69949.1"/>
    <property type="molecule type" value="Genomic_DNA"/>
</dbReference>
<keyword evidence="2" id="KW-1133">Transmembrane helix</keyword>
<evidence type="ECO:0000259" key="4">
    <source>
        <dbReference type="Pfam" id="PF13193"/>
    </source>
</evidence>
<dbReference type="Pfam" id="PF13193">
    <property type="entry name" value="AMP-binding_C"/>
    <property type="match status" value="1"/>
</dbReference>
<dbReference type="InterPro" id="IPR000873">
    <property type="entry name" value="AMP-dep_synth/lig_dom"/>
</dbReference>
<name>A0A212KXT6_9BACT</name>
<sequence>MNTELYRPWFAHYDAFVPRITEPWDKPLYAMLDEAADKYPNRPAIIFHNTRISYKKLHESAELFAGALKRLGVKTGQRVALMMPNMPQTVIAFWGIIKAGAVVVMTNPLYMEKEIMANMQDSGAEHIVMLDMLWPRVSALRDRLPLRNFIITGAADALSFPLNWLYRLKKGRSKKAPIPYDGKNVFEWKKIFKGAERYSAPIADPMHDPIMLQYTGGTTGLPKGVTLTHSNLGTNCRQVLDIINVKAEDHHTFISLLPFFHVYGLTTGLIIPIALAATTLPLPRYVPQDVLRLIAKHKPTIFPGAPSVYISLLQQKNLAQFNLHSIKICVSGSAPLPREIFRQFQETTGASILEGYGLTEASPITHCNPLGRQGQKPNSIGMPLPGTDARIVDMEGGSLTLPPGKMGELIVSGPQIMSGYWRRPDESASALRNGWLYTGDLATMDEDGYFYIVDRKKDMVIVSGYNVYPREVDEVLLEHPKVQEAVSVGIRDDIRGEVLKAYVVPQEGEELTKADIIAWCRQKLAGYKVPRLVEFRKELPKTIVGKVLRRALREEEEAKMAKRKQRKAQNGTVPNAAGNGEEPMGHS</sequence>
<dbReference type="GO" id="GO:0004467">
    <property type="term" value="F:long-chain fatty acid-CoA ligase activity"/>
    <property type="evidence" value="ECO:0007669"/>
    <property type="project" value="UniProtKB-EC"/>
</dbReference>
<dbReference type="PROSITE" id="PS00455">
    <property type="entry name" value="AMP_BINDING"/>
    <property type="match status" value="1"/>
</dbReference>
<dbReference type="Pfam" id="PF00501">
    <property type="entry name" value="AMP-binding"/>
    <property type="match status" value="1"/>
</dbReference>
<dbReference type="InterPro" id="IPR050237">
    <property type="entry name" value="ATP-dep_AMP-bd_enzyme"/>
</dbReference>
<gene>
    <name evidence="5" type="primary">lcfA</name>
    <name evidence="5" type="ORF">KL86DES1_10072</name>
</gene>
<feature type="domain" description="AMP-binding enzyme C-terminal" evidence="4">
    <location>
        <begin position="471"/>
        <end position="546"/>
    </location>
</feature>
<dbReference type="EC" id="6.2.1.3" evidence="5"/>
<feature type="transmembrane region" description="Helical" evidence="2">
    <location>
        <begin position="91"/>
        <end position="110"/>
    </location>
</feature>
<dbReference type="PANTHER" id="PTHR43767">
    <property type="entry name" value="LONG-CHAIN-FATTY-ACID--COA LIGASE"/>
    <property type="match status" value="1"/>
</dbReference>
<keyword evidence="2" id="KW-0812">Transmembrane</keyword>